<reference evidence="2" key="1">
    <citation type="submission" date="2016-11" db="UniProtKB">
        <authorList>
            <consortium name="WormBaseParasite"/>
        </authorList>
    </citation>
    <scope>IDENTIFICATION</scope>
</reference>
<proteinExistence type="predicted"/>
<dbReference type="GO" id="GO:0006396">
    <property type="term" value="P:RNA processing"/>
    <property type="evidence" value="ECO:0007669"/>
    <property type="project" value="TreeGrafter"/>
</dbReference>
<dbReference type="Gene3D" id="1.25.40.20">
    <property type="entry name" value="Ankyrin repeat-containing domain"/>
    <property type="match status" value="1"/>
</dbReference>
<keyword evidence="1" id="KW-1185">Reference proteome</keyword>
<dbReference type="GO" id="GO:0004540">
    <property type="term" value="F:RNA nuclease activity"/>
    <property type="evidence" value="ECO:0007669"/>
    <property type="project" value="TreeGrafter"/>
</dbReference>
<dbReference type="SUPFAM" id="SSF48403">
    <property type="entry name" value="Ankyrin repeat"/>
    <property type="match status" value="1"/>
</dbReference>
<dbReference type="PANTHER" id="PTHR24141">
    <property type="entry name" value="2-5A-DEPENDENT RIBONUCLEASE"/>
    <property type="match status" value="1"/>
</dbReference>
<name>A0A1I8H3U2_9PLAT</name>
<dbReference type="WBParaSite" id="maker-uti_cns_0004369-snap-gene-0.19-mRNA-1">
    <property type="protein sequence ID" value="maker-uti_cns_0004369-snap-gene-0.19-mRNA-1"/>
    <property type="gene ID" value="maker-uti_cns_0004369-snap-gene-0.19"/>
</dbReference>
<dbReference type="AlphaFoldDB" id="A0A1I8H3U2"/>
<dbReference type="GO" id="GO:0003723">
    <property type="term" value="F:RNA binding"/>
    <property type="evidence" value="ECO:0007669"/>
    <property type="project" value="TreeGrafter"/>
</dbReference>
<dbReference type="OrthoDB" id="6236891at2759"/>
<protein>
    <submittedName>
        <fullName evidence="2">ANK_REP_REGION domain-containing protein</fullName>
    </submittedName>
</protein>
<evidence type="ECO:0000313" key="1">
    <source>
        <dbReference type="Proteomes" id="UP000095280"/>
    </source>
</evidence>
<organism evidence="1 2">
    <name type="scientific">Macrostomum lignano</name>
    <dbReference type="NCBI Taxonomy" id="282301"/>
    <lineage>
        <taxon>Eukaryota</taxon>
        <taxon>Metazoa</taxon>
        <taxon>Spiralia</taxon>
        <taxon>Lophotrochozoa</taxon>
        <taxon>Platyhelminthes</taxon>
        <taxon>Rhabditophora</taxon>
        <taxon>Macrostomorpha</taxon>
        <taxon>Macrostomida</taxon>
        <taxon>Macrostomidae</taxon>
        <taxon>Macrostomum</taxon>
    </lineage>
</organism>
<dbReference type="InterPro" id="IPR036770">
    <property type="entry name" value="Ankyrin_rpt-contain_sf"/>
</dbReference>
<evidence type="ECO:0000313" key="2">
    <source>
        <dbReference type="WBParaSite" id="maker-uti_cns_0004369-snap-gene-0.19-mRNA-1"/>
    </source>
</evidence>
<dbReference type="Proteomes" id="UP000095280">
    <property type="component" value="Unplaced"/>
</dbReference>
<dbReference type="STRING" id="282301.A0A1I8H3U2"/>
<dbReference type="PANTHER" id="PTHR24141:SF1">
    <property type="entry name" value="2-5A-DEPENDENT RIBONUCLEASE"/>
    <property type="match status" value="1"/>
</dbReference>
<sequence length="415" mass="46683">MYMTKRQDEDQLTVRLTLHKEMLQPKVKRPLGPGPATASGATAPASASQGQPQEREPTISIVPVFYSNIMPPGSRQLNKESSVNSTKMLLRRHAHVPKRNLNAHEFFKAIYQGQLSDILYFLRVVSIRSVDPADGKTPLMAALHIGAEKRRQEVFNYLAHHGAVYDGVDDQYRRDLVGWATALGRHEELRDILRDTTEEVNLQYRDALGLTYMHLAVMSGSLPTVEIIIDEFRRLDVSVDMPDAEGITPYLLSRKLGYTRISQCLQQRGRASAHKSDPVSLRSPREWSVIGRQERLMAKQQLLRYTNRAVLPLTEEESPIEALPVPPVTERGETYAEIRMHLLAPPTSKTSQQLVHDVFDLWSEQHRPSYRRGAARARWLDQDVGKNDAGGRGGGAGGRFGKKNATGKRSRLANK</sequence>
<accession>A0A1I8H3U2</accession>